<dbReference type="KEGG" id="maer:DAI18_15550"/>
<keyword evidence="2 5" id="KW-0813">Transport</keyword>
<organism evidence="7 8">
    <name type="scientific">Microvirgula aerodenitrificans</name>
    <dbReference type="NCBI Taxonomy" id="57480"/>
    <lineage>
        <taxon>Bacteria</taxon>
        <taxon>Pseudomonadati</taxon>
        <taxon>Pseudomonadota</taxon>
        <taxon>Betaproteobacteria</taxon>
        <taxon>Neisseriales</taxon>
        <taxon>Aquaspirillaceae</taxon>
        <taxon>Microvirgula</taxon>
    </lineage>
</organism>
<evidence type="ECO:0000256" key="2">
    <source>
        <dbReference type="ARBA" id="ARBA00022448"/>
    </source>
</evidence>
<comment type="function">
    <text evidence="5">Required for the activity of the bacterial periplasmic transport system of putrescine.</text>
</comment>
<feature type="chain" id="PRO_5015707790" description="Putrescine-binding periplasmic protein" evidence="6">
    <location>
        <begin position="23"/>
        <end position="364"/>
    </location>
</feature>
<dbReference type="EMBL" id="CP028519">
    <property type="protein sequence ID" value="AVY95294.1"/>
    <property type="molecule type" value="Genomic_DNA"/>
</dbReference>
<dbReference type="STRING" id="1122240.GCA_000620105_02124"/>
<dbReference type="InterPro" id="IPR006059">
    <property type="entry name" value="SBP"/>
</dbReference>
<accession>A0A2S0PD42</accession>
<comment type="subcellular location">
    <subcellularLocation>
        <location evidence="1 5">Periplasm</location>
    </subcellularLocation>
</comment>
<reference evidence="7 8" key="1">
    <citation type="submission" date="2018-04" db="EMBL/GenBank/DDBJ databases">
        <title>Denitrifier Microvirgula.</title>
        <authorList>
            <person name="Anderson E."/>
            <person name="Jang J."/>
            <person name="Ishii S."/>
        </authorList>
    </citation>
    <scope>NUCLEOTIDE SEQUENCE [LARGE SCALE GENOMIC DNA]</scope>
    <source>
        <strain evidence="7 8">BE2.4</strain>
    </source>
</reference>
<dbReference type="Proteomes" id="UP000244173">
    <property type="component" value="Chromosome"/>
</dbReference>
<dbReference type="CDD" id="cd13659">
    <property type="entry name" value="PBP2_PotF"/>
    <property type="match status" value="1"/>
</dbReference>
<dbReference type="PANTHER" id="PTHR30222">
    <property type="entry name" value="SPERMIDINE/PUTRESCINE-BINDING PERIPLASMIC PROTEIN"/>
    <property type="match status" value="1"/>
</dbReference>
<comment type="similarity">
    <text evidence="5">Belongs to the bacterial solute-binding protein PotD/PotF family.</text>
</comment>
<gene>
    <name evidence="7" type="ORF">DAI18_15550</name>
</gene>
<evidence type="ECO:0000256" key="4">
    <source>
        <dbReference type="ARBA" id="ARBA00022764"/>
    </source>
</evidence>
<proteinExistence type="inferred from homology"/>
<name>A0A2S0PD42_9NEIS</name>
<keyword evidence="8" id="KW-1185">Reference proteome</keyword>
<dbReference type="PIRSF" id="PIRSF019574">
    <property type="entry name" value="Periplasmic_polyamine_BP"/>
    <property type="match status" value="1"/>
</dbReference>
<dbReference type="RefSeq" id="WP_107889872.1">
    <property type="nucleotide sequence ID" value="NZ_CP028519.1"/>
</dbReference>
<dbReference type="GO" id="GO:0019808">
    <property type="term" value="F:polyamine binding"/>
    <property type="evidence" value="ECO:0007669"/>
    <property type="project" value="InterPro"/>
</dbReference>
<evidence type="ECO:0000256" key="1">
    <source>
        <dbReference type="ARBA" id="ARBA00004418"/>
    </source>
</evidence>
<dbReference type="PANTHER" id="PTHR30222:SF12">
    <property type="entry name" value="NORSPERMIDINE SENSOR"/>
    <property type="match status" value="1"/>
</dbReference>
<evidence type="ECO:0000256" key="5">
    <source>
        <dbReference type="PIRNR" id="PIRNR019574"/>
    </source>
</evidence>
<dbReference type="SUPFAM" id="SSF53850">
    <property type="entry name" value="Periplasmic binding protein-like II"/>
    <property type="match status" value="1"/>
</dbReference>
<protein>
    <recommendedName>
        <fullName evidence="5">Putrescine-binding periplasmic protein</fullName>
    </recommendedName>
</protein>
<dbReference type="AlphaFoldDB" id="A0A2S0PD42"/>
<keyword evidence="3 6" id="KW-0732">Signal</keyword>
<evidence type="ECO:0000313" key="7">
    <source>
        <dbReference type="EMBL" id="AVY95294.1"/>
    </source>
</evidence>
<dbReference type="GO" id="GO:0042597">
    <property type="term" value="C:periplasmic space"/>
    <property type="evidence" value="ECO:0007669"/>
    <property type="project" value="UniProtKB-SubCell"/>
</dbReference>
<sequence length="364" mass="40134">MKHIFRIGAAAVAVGWAVHAMAAGGELHIYNWSDYIAKDTVARFEKETGIKVRYDVYDSDETLQAKLLTGKSGYDLVNPSNDFLSKQIQSGVYQKLDRSKLPNWKNLDPALLAKFAASDPGNAYSVPYMWGTTTIGINVDKVKAALGADYPANEWELLYNPKYVSKLKRCGVSVLNSGNDVFPSVLRYIGKSPVSTSLNDYKEAAKTLEAVRPYITRFNSSSYINEMANGELCLALGYSGDLLIANQRAKEAKNGVRIKVIIPKTGATLWANMMAIPKDAKNVEAAHKFLDFIMRPDVVADISNQVFYANANKAATPLVNKAISGDPNVYPNDAIKQVLWTRNVQPADVQRGVTRLWTTVKTGR</sequence>
<dbReference type="OrthoDB" id="9769319at2"/>
<evidence type="ECO:0000313" key="8">
    <source>
        <dbReference type="Proteomes" id="UP000244173"/>
    </source>
</evidence>
<evidence type="ECO:0000256" key="3">
    <source>
        <dbReference type="ARBA" id="ARBA00022729"/>
    </source>
</evidence>
<evidence type="ECO:0000256" key="6">
    <source>
        <dbReference type="SAM" id="SignalP"/>
    </source>
</evidence>
<dbReference type="InterPro" id="IPR001188">
    <property type="entry name" value="Sperm_putr-bd"/>
</dbReference>
<keyword evidence="4 5" id="KW-0574">Periplasm</keyword>
<dbReference type="Pfam" id="PF13416">
    <property type="entry name" value="SBP_bac_8"/>
    <property type="match status" value="1"/>
</dbReference>
<dbReference type="PRINTS" id="PR00909">
    <property type="entry name" value="SPERMDNBNDNG"/>
</dbReference>
<feature type="signal peptide" evidence="6">
    <location>
        <begin position="1"/>
        <end position="22"/>
    </location>
</feature>
<dbReference type="Gene3D" id="3.40.190.10">
    <property type="entry name" value="Periplasmic binding protein-like II"/>
    <property type="match status" value="2"/>
</dbReference>
<dbReference type="GO" id="GO:0015846">
    <property type="term" value="P:polyamine transport"/>
    <property type="evidence" value="ECO:0007669"/>
    <property type="project" value="InterPro"/>
</dbReference>